<dbReference type="InterPro" id="IPR046609">
    <property type="entry name" value="DUF6668"/>
</dbReference>
<dbReference type="RefSeq" id="WP_150954694.1">
    <property type="nucleotide sequence ID" value="NZ_VZRB01000029.1"/>
</dbReference>
<evidence type="ECO:0000313" key="3">
    <source>
        <dbReference type="Proteomes" id="UP000442707"/>
    </source>
</evidence>
<organism evidence="2 3">
    <name type="scientific">Streptomyces luteolifulvus</name>
    <dbReference type="NCBI Taxonomy" id="2615112"/>
    <lineage>
        <taxon>Bacteria</taxon>
        <taxon>Bacillati</taxon>
        <taxon>Actinomycetota</taxon>
        <taxon>Actinomycetes</taxon>
        <taxon>Kitasatosporales</taxon>
        <taxon>Streptomycetaceae</taxon>
        <taxon>Streptomyces</taxon>
    </lineage>
</organism>
<name>A0A6H9URP0_9ACTN</name>
<protein>
    <submittedName>
        <fullName evidence="2">Uncharacterized protein</fullName>
    </submittedName>
</protein>
<accession>A0A6H9URP0</accession>
<evidence type="ECO:0000256" key="1">
    <source>
        <dbReference type="SAM" id="MobiDB-lite"/>
    </source>
</evidence>
<feature type="compositionally biased region" description="Polar residues" evidence="1">
    <location>
        <begin position="1"/>
        <end position="11"/>
    </location>
</feature>
<dbReference type="AlphaFoldDB" id="A0A6H9URP0"/>
<comment type="caution">
    <text evidence="2">The sequence shown here is derived from an EMBL/GenBank/DDBJ whole genome shotgun (WGS) entry which is preliminary data.</text>
</comment>
<proteinExistence type="predicted"/>
<gene>
    <name evidence="2" type="ORF">F7R91_31590</name>
</gene>
<dbReference type="Pfam" id="PF20373">
    <property type="entry name" value="DUF6668"/>
    <property type="match status" value="1"/>
</dbReference>
<keyword evidence="3" id="KW-1185">Reference proteome</keyword>
<feature type="region of interest" description="Disordered" evidence="1">
    <location>
        <begin position="1"/>
        <end position="65"/>
    </location>
</feature>
<sequence length="206" mass="21347">MSVPSATSAGSQMWVRGPTAQQAAPAQAAPARTAPTGPSRPAARTALPRPPASAGRAPSASRGHQVAWVTAHGGSGASTLARVLGGADIGRRWPDPARGEPGRVLLVARTHNAGMRAASQALNALRKGEHPAGVQLLAVVLVADAPGRLPRPLGRRVRVLRSAAEVHRIPWVPAWRLDQEVDQLPRAVRALARSIAAPAGHAGRPR</sequence>
<feature type="compositionally biased region" description="Low complexity" evidence="1">
    <location>
        <begin position="16"/>
        <end position="63"/>
    </location>
</feature>
<dbReference type="EMBL" id="VZRB01000029">
    <property type="protein sequence ID" value="KAB1141751.1"/>
    <property type="molecule type" value="Genomic_DNA"/>
</dbReference>
<reference evidence="2 3" key="1">
    <citation type="submission" date="2019-09" db="EMBL/GenBank/DDBJ databases">
        <title>Screening of Novel Bioactive Compounds from Soil-Associated.</title>
        <authorList>
            <person name="Zhao S."/>
        </authorList>
    </citation>
    <scope>NUCLEOTIDE SEQUENCE [LARGE SCALE GENOMIC DNA]</scope>
    <source>
        <strain evidence="2 3">HIT-DPA4</strain>
    </source>
</reference>
<dbReference type="Proteomes" id="UP000442707">
    <property type="component" value="Unassembled WGS sequence"/>
</dbReference>
<evidence type="ECO:0000313" key="2">
    <source>
        <dbReference type="EMBL" id="KAB1141751.1"/>
    </source>
</evidence>